<sequence>MAICGDVPLLSLRPPPSSSKIVKNIVEALSDFVEIESQDTVQLSLSVDADLGTMYSPEHGTFEGVTSVEYNESFTSDASHSSDVELDFMPSEQ</sequence>
<evidence type="ECO:0000313" key="3">
    <source>
        <dbReference type="Proteomes" id="UP000092600"/>
    </source>
</evidence>
<keyword evidence="2" id="KW-0132">Cell division</keyword>
<reference evidence="2 3" key="1">
    <citation type="journal article" date="2016" name="DNA Res.">
        <title>The draft genome of MD-2 pineapple using hybrid error correction of long reads.</title>
        <authorList>
            <person name="Redwan R.M."/>
            <person name="Saidin A."/>
            <person name="Kumar S.V."/>
        </authorList>
    </citation>
    <scope>NUCLEOTIDE SEQUENCE [LARGE SCALE GENOMIC DNA]</scope>
    <source>
        <strain evidence="3">cv. MD2</strain>
        <tissue evidence="2">Leaf</tissue>
    </source>
</reference>
<evidence type="ECO:0000313" key="2">
    <source>
        <dbReference type="EMBL" id="OAY72515.1"/>
    </source>
</evidence>
<protein>
    <submittedName>
        <fullName evidence="2">Cell division topological specificity factor, chloroplastic</fullName>
    </submittedName>
</protein>
<dbReference type="STRING" id="4615.A0A199V6P2"/>
<accession>A0A199V6P2</accession>
<name>A0A199V6P2_ANACO</name>
<dbReference type="Proteomes" id="UP000092600">
    <property type="component" value="Unassembled WGS sequence"/>
</dbReference>
<proteinExistence type="predicted"/>
<feature type="region of interest" description="Disordered" evidence="1">
    <location>
        <begin position="74"/>
        <end position="93"/>
    </location>
</feature>
<organism evidence="2 3">
    <name type="scientific">Ananas comosus</name>
    <name type="common">Pineapple</name>
    <name type="synonym">Ananas ananas</name>
    <dbReference type="NCBI Taxonomy" id="4615"/>
    <lineage>
        <taxon>Eukaryota</taxon>
        <taxon>Viridiplantae</taxon>
        <taxon>Streptophyta</taxon>
        <taxon>Embryophyta</taxon>
        <taxon>Tracheophyta</taxon>
        <taxon>Spermatophyta</taxon>
        <taxon>Magnoliopsida</taxon>
        <taxon>Liliopsida</taxon>
        <taxon>Poales</taxon>
        <taxon>Bromeliaceae</taxon>
        <taxon>Bromelioideae</taxon>
        <taxon>Ananas</taxon>
    </lineage>
</organism>
<dbReference type="AlphaFoldDB" id="A0A199V6P2"/>
<comment type="caution">
    <text evidence="2">The sequence shown here is derived from an EMBL/GenBank/DDBJ whole genome shotgun (WGS) entry which is preliminary data.</text>
</comment>
<keyword evidence="2" id="KW-0131">Cell cycle</keyword>
<gene>
    <name evidence="2" type="ORF">ACMD2_10914</name>
</gene>
<evidence type="ECO:0000256" key="1">
    <source>
        <dbReference type="SAM" id="MobiDB-lite"/>
    </source>
</evidence>
<dbReference type="GO" id="GO:0051301">
    <property type="term" value="P:cell division"/>
    <property type="evidence" value="ECO:0007669"/>
    <property type="project" value="UniProtKB-KW"/>
</dbReference>
<dbReference type="EMBL" id="LSRQ01003076">
    <property type="protein sequence ID" value="OAY72515.1"/>
    <property type="molecule type" value="Genomic_DNA"/>
</dbReference>